<feature type="transmembrane region" description="Helical" evidence="1">
    <location>
        <begin position="279"/>
        <end position="301"/>
    </location>
</feature>
<dbReference type="EMBL" id="DSIY01000271">
    <property type="protein sequence ID" value="HEG92077.1"/>
    <property type="molecule type" value="Genomic_DNA"/>
</dbReference>
<evidence type="ECO:0000256" key="1">
    <source>
        <dbReference type="SAM" id="Phobius"/>
    </source>
</evidence>
<feature type="transmembrane region" description="Helical" evidence="1">
    <location>
        <begin position="313"/>
        <end position="330"/>
    </location>
</feature>
<dbReference type="AlphaFoldDB" id="A0A831T9X4"/>
<keyword evidence="1" id="KW-0472">Membrane</keyword>
<feature type="transmembrane region" description="Helical" evidence="1">
    <location>
        <begin position="217"/>
        <end position="238"/>
    </location>
</feature>
<feature type="transmembrane region" description="Helical" evidence="1">
    <location>
        <begin position="127"/>
        <end position="146"/>
    </location>
</feature>
<gene>
    <name evidence="2" type="ORF">ENP34_11675</name>
</gene>
<reference evidence="2" key="1">
    <citation type="journal article" date="2020" name="mSystems">
        <title>Genome- and Community-Level Interaction Insights into Carbon Utilization and Element Cycling Functions of Hydrothermarchaeota in Hydrothermal Sediment.</title>
        <authorList>
            <person name="Zhou Z."/>
            <person name="Liu Y."/>
            <person name="Xu W."/>
            <person name="Pan J."/>
            <person name="Luo Z.H."/>
            <person name="Li M."/>
        </authorList>
    </citation>
    <scope>NUCLEOTIDE SEQUENCE [LARGE SCALE GENOMIC DNA]</scope>
    <source>
        <strain evidence="2">SpSt-210</strain>
    </source>
</reference>
<feature type="transmembrane region" description="Helical" evidence="1">
    <location>
        <begin position="20"/>
        <end position="42"/>
    </location>
</feature>
<organism evidence="2">
    <name type="scientific">Thermorudis peleae</name>
    <dbReference type="NCBI Taxonomy" id="1382356"/>
    <lineage>
        <taxon>Bacteria</taxon>
        <taxon>Pseudomonadati</taxon>
        <taxon>Thermomicrobiota</taxon>
        <taxon>Thermomicrobia</taxon>
        <taxon>Thermomicrobia incertae sedis</taxon>
        <taxon>Thermorudis</taxon>
    </lineage>
</organism>
<feature type="transmembrane region" description="Helical" evidence="1">
    <location>
        <begin position="152"/>
        <end position="173"/>
    </location>
</feature>
<feature type="transmembrane region" description="Helical" evidence="1">
    <location>
        <begin position="378"/>
        <end position="400"/>
    </location>
</feature>
<keyword evidence="1" id="KW-1133">Transmembrane helix</keyword>
<comment type="caution">
    <text evidence="2">The sequence shown here is derived from an EMBL/GenBank/DDBJ whole genome shotgun (WGS) entry which is preliminary data.</text>
</comment>
<evidence type="ECO:0000313" key="2">
    <source>
        <dbReference type="EMBL" id="HEG92077.1"/>
    </source>
</evidence>
<feature type="transmembrane region" description="Helical" evidence="1">
    <location>
        <begin position="100"/>
        <end position="120"/>
    </location>
</feature>
<name>A0A831T9X4_9BACT</name>
<protein>
    <submittedName>
        <fullName evidence="2">DUF2723 domain-containing protein</fullName>
    </submittedName>
</protein>
<keyword evidence="1" id="KW-0812">Transmembrane</keyword>
<proteinExistence type="predicted"/>
<accession>A0A831T9X4</accession>
<sequence length="529" mass="58074">MTTREAIASPVPQLPPGRARAIAVLAFQLDGALAIGLGLLTIGLRYPWMMQLPWAWDSVLYLRAVFLFNATIHQPQPPGYLLYVSLARLIDLFVQDDHRALVWVSALAAGVATSALYLVARLLYDRLTGLVAAGLLASSVTFWFYSEVAYPYTTLAAGTTILALIALALRCGLLPGARGAAAAALAWALLSGFRQDLLLFLGPLFLAAMWGRPARDWLAGLGAGVAGVVTWLLPTAALSEGLEKYLPATLRQGGLVGGASSIFSLGLEALQLNAHTLGIFLWRGIGFALPGLLYCALRWGIRPSNRDPGHRWLALWAGPPLAFYLLAHIGDYGYTFSVLPALMVLAARGLVLAGRDLARAGSWLVSRFAFRPEYPLQLGQRVIPCLLAGALILGNAYLFVRHHSQLSAAGIACFDQTMAARLRIVRERFRPDETLIFSSAYYQHVRYFLPRYRSWFWEPAQGPVSERRIDPGIRWLVVFDELAHPAAGQAGFEWVNLPCNQVPFYYTRVEAGDVVRFDGRSLTITVERR</sequence>